<reference evidence="3" key="1">
    <citation type="submission" date="2023-06" db="EMBL/GenBank/DDBJ databases">
        <title>Genomic of Parafulvivirga corallium.</title>
        <authorList>
            <person name="Wang G."/>
        </authorList>
    </citation>
    <scope>NUCLEOTIDE SEQUENCE</scope>
    <source>
        <strain evidence="3">BMA10</strain>
    </source>
</reference>
<dbReference type="RefSeq" id="WP_346753183.1">
    <property type="nucleotide sequence ID" value="NZ_JAUJEA010000006.1"/>
</dbReference>
<comment type="caution">
    <text evidence="3">The sequence shown here is derived from an EMBL/GenBank/DDBJ whole genome shotgun (WGS) entry which is preliminary data.</text>
</comment>
<feature type="signal peptide" evidence="2">
    <location>
        <begin position="1"/>
        <end position="22"/>
    </location>
</feature>
<evidence type="ECO:0000256" key="2">
    <source>
        <dbReference type="SAM" id="SignalP"/>
    </source>
</evidence>
<proteinExistence type="predicted"/>
<dbReference type="PROSITE" id="PS51257">
    <property type="entry name" value="PROKAR_LIPOPROTEIN"/>
    <property type="match status" value="1"/>
</dbReference>
<feature type="region of interest" description="Disordered" evidence="1">
    <location>
        <begin position="308"/>
        <end position="328"/>
    </location>
</feature>
<organism evidence="3 4">
    <name type="scientific">Splendidivirga corallicola</name>
    <dbReference type="NCBI Taxonomy" id="3051826"/>
    <lineage>
        <taxon>Bacteria</taxon>
        <taxon>Pseudomonadati</taxon>
        <taxon>Bacteroidota</taxon>
        <taxon>Cytophagia</taxon>
        <taxon>Cytophagales</taxon>
        <taxon>Splendidivirgaceae</taxon>
        <taxon>Splendidivirga</taxon>
    </lineage>
</organism>
<sequence>MKNILYKINILVLALVISVVTGCEDLDTQNLNNPDTQQVLATGNDLPGFLAGGFVTWWQANHQSRPGLTLGVASDAVSCSWGNFGMRRMSEEPRDPYNNSSAETTDYKDVVRFPWFRNLSAQFTANNVIKSLNDGLTLGDASQDKMLETSAFFLRGIARGYLGLLFDQAYLTDENTDLSQQLDFTTYQEMIAGAVSDLEQAASLANANTFTMDPSFISGLSMTNTQLAALANSYAARFLAQSARTAAENDAADWAKVLSFAENGITADFAPLADGTNWFGYWRYSHIGNGGPTGSWARLDQRLVSALDPSQPSRFPQDGNGLANPTATSADSRLASDFTFVETQNFRPERGLWHFSHYKHSRNLSEPEYMGDGVSAGPMPAFTTTDNELLRAEALYRLGREADAAAVVNAGTRVTRGNLPAVATSGAEILEAILYERFIETLNTGPAGHFFDRRRIGDRVAFDNLDALGGLQMGTPGHLPVPAEELEVFELEPYNFGGANDPTGLVRQ</sequence>
<evidence type="ECO:0000313" key="3">
    <source>
        <dbReference type="EMBL" id="MDN5203161.1"/>
    </source>
</evidence>
<evidence type="ECO:0000313" key="4">
    <source>
        <dbReference type="Proteomes" id="UP001172082"/>
    </source>
</evidence>
<gene>
    <name evidence="3" type="ORF">QQ008_17360</name>
</gene>
<dbReference type="InterPro" id="IPR011990">
    <property type="entry name" value="TPR-like_helical_dom_sf"/>
</dbReference>
<keyword evidence="4" id="KW-1185">Reference proteome</keyword>
<dbReference type="EMBL" id="JAUJEA010000006">
    <property type="protein sequence ID" value="MDN5203161.1"/>
    <property type="molecule type" value="Genomic_DNA"/>
</dbReference>
<evidence type="ECO:0000256" key="1">
    <source>
        <dbReference type="SAM" id="MobiDB-lite"/>
    </source>
</evidence>
<dbReference type="SUPFAM" id="SSF48452">
    <property type="entry name" value="TPR-like"/>
    <property type="match status" value="1"/>
</dbReference>
<feature type="chain" id="PRO_5046155956" evidence="2">
    <location>
        <begin position="23"/>
        <end position="508"/>
    </location>
</feature>
<dbReference type="Proteomes" id="UP001172082">
    <property type="component" value="Unassembled WGS sequence"/>
</dbReference>
<keyword evidence="2" id="KW-0732">Signal</keyword>
<dbReference type="Gene3D" id="1.25.40.390">
    <property type="match status" value="1"/>
</dbReference>
<accession>A0ABT8KQZ0</accession>
<protein>
    <submittedName>
        <fullName evidence="3">RagB/SusD family nutrient uptake outer membrane protein</fullName>
    </submittedName>
</protein>
<name>A0ABT8KQZ0_9BACT</name>